<sequence length="108" mass="11725">MMRRLHQQSKETIVEFVRVLALPVAALLAGSGMLFAAASPARAEVREIAAYACPKPDGNFGYPADQTKYIQCKNNVGTLQSCPQGLVWNRNAGYCDWPANAGGVARRE</sequence>
<evidence type="ECO:0000256" key="5">
    <source>
        <dbReference type="ARBA" id="ARBA00023180"/>
    </source>
</evidence>
<dbReference type="InterPro" id="IPR036508">
    <property type="entry name" value="Chitin-bd_dom_sf"/>
</dbReference>
<dbReference type="InterPro" id="IPR002557">
    <property type="entry name" value="Chitin-bd_dom"/>
</dbReference>
<proteinExistence type="predicted"/>
<keyword evidence="3" id="KW-0677">Repeat</keyword>
<dbReference type="PANTHER" id="PTHR23301:SF0">
    <property type="entry name" value="CHITIN-BINDING TYPE-2 DOMAIN-CONTAINING PROTEIN-RELATED"/>
    <property type="match status" value="1"/>
</dbReference>
<dbReference type="Pfam" id="PF01607">
    <property type="entry name" value="CBM_14"/>
    <property type="match status" value="1"/>
</dbReference>
<evidence type="ECO:0000259" key="6">
    <source>
        <dbReference type="PROSITE" id="PS50940"/>
    </source>
</evidence>
<dbReference type="Proteomes" id="UP000266677">
    <property type="component" value="Unassembled WGS sequence"/>
</dbReference>
<organism evidence="7 8">
    <name type="scientific">Nocardia panacis</name>
    <dbReference type="NCBI Taxonomy" id="2340916"/>
    <lineage>
        <taxon>Bacteria</taxon>
        <taxon>Bacillati</taxon>
        <taxon>Actinomycetota</taxon>
        <taxon>Actinomycetes</taxon>
        <taxon>Mycobacteriales</taxon>
        <taxon>Nocardiaceae</taxon>
        <taxon>Nocardia</taxon>
    </lineage>
</organism>
<keyword evidence="5" id="KW-0325">Glycoprotein</keyword>
<evidence type="ECO:0000256" key="3">
    <source>
        <dbReference type="ARBA" id="ARBA00022737"/>
    </source>
</evidence>
<evidence type="ECO:0000256" key="4">
    <source>
        <dbReference type="ARBA" id="ARBA00023157"/>
    </source>
</evidence>
<reference evidence="7 8" key="1">
    <citation type="submission" date="2018-09" db="EMBL/GenBank/DDBJ databases">
        <title>YIM PH21274 draft genome.</title>
        <authorList>
            <person name="Miao C."/>
        </authorList>
    </citation>
    <scope>NUCLEOTIDE SEQUENCE [LARGE SCALE GENOMIC DNA]</scope>
    <source>
        <strain evidence="7 8">YIM PH 21724</strain>
    </source>
</reference>
<keyword evidence="1" id="KW-0147">Chitin-binding</keyword>
<dbReference type="GO" id="GO:0008061">
    <property type="term" value="F:chitin binding"/>
    <property type="evidence" value="ECO:0007669"/>
    <property type="project" value="UniProtKB-KW"/>
</dbReference>
<dbReference type="PROSITE" id="PS50940">
    <property type="entry name" value="CHIT_BIND_II"/>
    <property type="match status" value="1"/>
</dbReference>
<name>A0A3A4JP85_9NOCA</name>
<accession>A0A3A4JP85</accession>
<dbReference type="GO" id="GO:0005576">
    <property type="term" value="C:extracellular region"/>
    <property type="evidence" value="ECO:0007669"/>
    <property type="project" value="InterPro"/>
</dbReference>
<comment type="caution">
    <text evidence="7">The sequence shown here is derived from an EMBL/GenBank/DDBJ whole genome shotgun (WGS) entry which is preliminary data.</text>
</comment>
<evidence type="ECO:0000256" key="1">
    <source>
        <dbReference type="ARBA" id="ARBA00022669"/>
    </source>
</evidence>
<keyword evidence="8" id="KW-1185">Reference proteome</keyword>
<dbReference type="SUPFAM" id="SSF57625">
    <property type="entry name" value="Invertebrate chitin-binding proteins"/>
    <property type="match status" value="1"/>
</dbReference>
<keyword evidence="2" id="KW-0732">Signal</keyword>
<dbReference type="PANTHER" id="PTHR23301">
    <property type="entry name" value="CHITIN BINDING PERITROPHIN-A"/>
    <property type="match status" value="1"/>
</dbReference>
<dbReference type="Gene3D" id="2.170.140.10">
    <property type="entry name" value="Chitin binding domain"/>
    <property type="match status" value="1"/>
</dbReference>
<evidence type="ECO:0000256" key="2">
    <source>
        <dbReference type="ARBA" id="ARBA00022729"/>
    </source>
</evidence>
<dbReference type="AlphaFoldDB" id="A0A3A4JP85"/>
<evidence type="ECO:0000313" key="8">
    <source>
        <dbReference type="Proteomes" id="UP000266677"/>
    </source>
</evidence>
<dbReference type="SMART" id="SM00494">
    <property type="entry name" value="ChtBD2"/>
    <property type="match status" value="1"/>
</dbReference>
<keyword evidence="4" id="KW-1015">Disulfide bond</keyword>
<dbReference type="InterPro" id="IPR051940">
    <property type="entry name" value="Chitin_bind-dev_reg"/>
</dbReference>
<feature type="domain" description="Chitin-binding type-2" evidence="6">
    <location>
        <begin position="50"/>
        <end position="106"/>
    </location>
</feature>
<gene>
    <name evidence="7" type="ORF">D5S18_26820</name>
</gene>
<protein>
    <recommendedName>
        <fullName evidence="6">Chitin-binding type-2 domain-containing protein</fullName>
    </recommendedName>
</protein>
<dbReference type="EMBL" id="QZFU01000036">
    <property type="protein sequence ID" value="RJO70808.1"/>
    <property type="molecule type" value="Genomic_DNA"/>
</dbReference>
<evidence type="ECO:0000313" key="7">
    <source>
        <dbReference type="EMBL" id="RJO70808.1"/>
    </source>
</evidence>